<dbReference type="RefSeq" id="NP_001325845.1">
    <property type="nucleotide sequence ID" value="NM_001339849.1"/>
</dbReference>
<evidence type="ECO:0007829" key="13">
    <source>
        <dbReference type="ProteomicsDB" id="A0A1I9LMG6"/>
    </source>
</evidence>
<comment type="similarity">
    <text evidence="2 6">Belongs to the glycosyl hydrolase 17 family.</text>
</comment>
<reference evidence="9 10" key="1">
    <citation type="journal article" date="2000" name="Nature">
        <title>Sequence and analysis of chromosome 3 of the plant Arabidopsis thaliana.</title>
        <authorList>
            <consortium name="European Union Chromosome 3 Arabidopsis Sequencing Consortium"/>
            <consortium name="Institute for Genomic Research"/>
            <consortium name="Kazusa DNA Research Institute"/>
            <person name="Salanoubat M."/>
            <person name="Lemcke K."/>
            <person name="Rieger M."/>
            <person name="Ansorge W."/>
            <person name="Unseld M."/>
            <person name="Fartmann B."/>
            <person name="Valle G."/>
            <person name="Blocker H."/>
            <person name="Perez-Alonso M."/>
            <person name="Obermaier B."/>
            <person name="Delseny M."/>
            <person name="Boutry M."/>
            <person name="Grivell L.A."/>
            <person name="Mache R."/>
            <person name="Puigdomenech P."/>
            <person name="De Simone V."/>
            <person name="Choisne N."/>
            <person name="Artiguenave F."/>
            <person name="Robert C."/>
            <person name="Brottier P."/>
            <person name="Wincker P."/>
            <person name="Cattolico L."/>
            <person name="Weissenbach J."/>
            <person name="Saurin W."/>
            <person name="Quetier F."/>
            <person name="Schafer M."/>
            <person name="Muller-Auer S."/>
            <person name="Gabel C."/>
            <person name="Fuchs M."/>
            <person name="Benes V."/>
            <person name="Wurmbach E."/>
            <person name="Drzonek H."/>
            <person name="Erfle H."/>
            <person name="Jordan N."/>
            <person name="Bangert S."/>
            <person name="Wiedelmann R."/>
            <person name="Kranz H."/>
            <person name="Voss H."/>
            <person name="Holland R."/>
            <person name="Brandt P."/>
            <person name="Nyakatura G."/>
            <person name="Vezzi A."/>
            <person name="D'Angelo M."/>
            <person name="Pallavicini A."/>
            <person name="Toppo S."/>
            <person name="Simionati B."/>
            <person name="Conrad A."/>
            <person name="Hornischer K."/>
            <person name="Kauer G."/>
            <person name="Lohnert T.H."/>
            <person name="Nordsiek G."/>
            <person name="Reichelt J."/>
            <person name="Scharfe M."/>
            <person name="Schon O."/>
            <person name="Bargues M."/>
            <person name="Terol J."/>
            <person name="Climent J."/>
            <person name="Navarro P."/>
            <person name="Collado C."/>
            <person name="Perez-Perez A."/>
            <person name="Ottenwalder B."/>
            <person name="Duchemin D."/>
            <person name="Cooke R."/>
            <person name="Laudie M."/>
            <person name="Berger-Llauro C."/>
            <person name="Purnelle B."/>
            <person name="Masuy D."/>
            <person name="de Haan M."/>
            <person name="Maarse A.C."/>
            <person name="Alcaraz J.P."/>
            <person name="Cottet A."/>
            <person name="Casacuberta E."/>
            <person name="Monfort A."/>
            <person name="Argiriou A."/>
            <person name="flores M."/>
            <person name="Liguori R."/>
            <person name="Vitale D."/>
            <person name="Mannhaupt G."/>
            <person name="Haase D."/>
            <person name="Schoof H."/>
            <person name="Rudd S."/>
            <person name="Zaccaria P."/>
            <person name="Mewes H.W."/>
            <person name="Mayer K.F."/>
            <person name="Kaul S."/>
            <person name="Town C.D."/>
            <person name="Koo H.L."/>
            <person name="Tallon L.J."/>
            <person name="Jenkins J."/>
            <person name="Rooney T."/>
            <person name="Rizzo M."/>
            <person name="Walts A."/>
            <person name="Utterback T."/>
            <person name="Fujii C.Y."/>
            <person name="Shea T.P."/>
            <person name="Creasy T.H."/>
            <person name="Haas B."/>
            <person name="Maiti R."/>
            <person name="Wu D."/>
            <person name="Peterson J."/>
            <person name="Van Aken S."/>
            <person name="Pai G."/>
            <person name="Militscher J."/>
            <person name="Sellers P."/>
            <person name="Gill J.E."/>
            <person name="Feldblyum T.V."/>
            <person name="Preuss D."/>
            <person name="Lin X."/>
            <person name="Nierman W.C."/>
            <person name="Salzberg S.L."/>
            <person name="White O."/>
            <person name="Venter J.C."/>
            <person name="Fraser C.M."/>
            <person name="Kaneko T."/>
            <person name="Nakamura Y."/>
            <person name="Sato S."/>
            <person name="Kato T."/>
            <person name="Asamizu E."/>
            <person name="Sasamoto S."/>
            <person name="Kimura T."/>
            <person name="Idesawa K."/>
            <person name="Kawashima K."/>
            <person name="Kishida Y."/>
            <person name="Kiyokawa C."/>
            <person name="Kohara M."/>
            <person name="Matsumoto M."/>
            <person name="Matsuno A."/>
            <person name="Muraki A."/>
            <person name="Nakayama S."/>
            <person name="Nakazaki N."/>
            <person name="Shinpo S."/>
            <person name="Takeuchi C."/>
            <person name="Wada T."/>
            <person name="Watanabe A."/>
            <person name="Yamada M."/>
            <person name="Yasuda M."/>
            <person name="Tabata S."/>
        </authorList>
    </citation>
    <scope>NUCLEOTIDE SEQUENCE [LARGE SCALE GENOMIC DNA]</scope>
    <source>
        <strain evidence="10">cv. Columbia</strain>
    </source>
</reference>
<name>A0A1I9LMG6_ARATH</name>
<dbReference type="Proteomes" id="UP000006548">
    <property type="component" value="Chromosome 3"/>
</dbReference>
<evidence type="ECO:0000313" key="11">
    <source>
        <dbReference type="TAIR" id="AT3G57260"/>
    </source>
</evidence>
<evidence type="ECO:0000313" key="8">
    <source>
        <dbReference type="Araport" id="AT3G57260"/>
    </source>
</evidence>
<evidence type="ECO:0000256" key="6">
    <source>
        <dbReference type="RuleBase" id="RU004335"/>
    </source>
</evidence>
<keyword evidence="10" id="KW-1185">Reference proteome</keyword>
<accession>A0A1I9LMG6</accession>
<dbReference type="TAIR" id="AT3G57260">
    <property type="gene designation" value="PR2"/>
</dbReference>
<dbReference type="PANTHER" id="PTHR32227">
    <property type="entry name" value="GLUCAN ENDO-1,3-BETA-GLUCOSIDASE BG1-RELATED-RELATED"/>
    <property type="match status" value="1"/>
</dbReference>
<dbReference type="EMBL" id="CP002686">
    <property type="protein sequence ID" value="ANM63774.1"/>
    <property type="molecule type" value="Genomic_DNA"/>
</dbReference>
<organism evidence="9 10">
    <name type="scientific">Arabidopsis thaliana</name>
    <name type="common">Mouse-ear cress</name>
    <dbReference type="NCBI Taxonomy" id="3702"/>
    <lineage>
        <taxon>Eukaryota</taxon>
        <taxon>Viridiplantae</taxon>
        <taxon>Streptophyta</taxon>
        <taxon>Embryophyta</taxon>
        <taxon>Tracheophyta</taxon>
        <taxon>Spermatophyta</taxon>
        <taxon>Magnoliopsida</taxon>
        <taxon>eudicotyledons</taxon>
        <taxon>Gunneridae</taxon>
        <taxon>Pentapetalae</taxon>
        <taxon>rosids</taxon>
        <taxon>malvids</taxon>
        <taxon>Brassicales</taxon>
        <taxon>Brassicaceae</taxon>
        <taxon>Camelineae</taxon>
        <taxon>Arabidopsis</taxon>
    </lineage>
</organism>
<dbReference type="EC" id="3.2.1.39" evidence="3"/>
<evidence type="ECO:0007829" key="12">
    <source>
        <dbReference type="PeptideAtlas" id="A0A1I9LMG6"/>
    </source>
</evidence>
<keyword evidence="5 7" id="KW-0326">Glycosidase</keyword>
<evidence type="ECO:0000256" key="1">
    <source>
        <dbReference type="ARBA" id="ARBA00000382"/>
    </source>
</evidence>
<evidence type="ECO:0000256" key="5">
    <source>
        <dbReference type="ARBA" id="ARBA00023295"/>
    </source>
</evidence>
<dbReference type="SUPFAM" id="SSF51445">
    <property type="entry name" value="(Trans)glycosidases"/>
    <property type="match status" value="1"/>
</dbReference>
<dbReference type="InterPro" id="IPR044965">
    <property type="entry name" value="Glyco_hydro_17_plant"/>
</dbReference>
<dbReference type="Pfam" id="PF00332">
    <property type="entry name" value="Glyco_hydro_17"/>
    <property type="match status" value="1"/>
</dbReference>
<dbReference type="Gene3D" id="3.20.20.80">
    <property type="entry name" value="Glycosidases"/>
    <property type="match status" value="1"/>
</dbReference>
<evidence type="ECO:0000256" key="7">
    <source>
        <dbReference type="RuleBase" id="RU004336"/>
    </source>
</evidence>
<dbReference type="PROSITE" id="PS00587">
    <property type="entry name" value="GLYCOSYL_HYDROL_F17"/>
    <property type="match status" value="1"/>
</dbReference>
<evidence type="ECO:0000256" key="4">
    <source>
        <dbReference type="ARBA" id="ARBA00022801"/>
    </source>
</evidence>
<dbReference type="GeneID" id="824893"/>
<dbReference type="AlphaFoldDB" id="A0A1I9LMG6"/>
<protein>
    <recommendedName>
        <fullName evidence="3">glucan endo-1,3-beta-D-glucosidase</fullName>
        <ecNumber evidence="3">3.2.1.39</ecNumber>
    </recommendedName>
</protein>
<dbReference type="Araport" id="AT3G57260"/>
<evidence type="ECO:0000256" key="2">
    <source>
        <dbReference type="ARBA" id="ARBA00008773"/>
    </source>
</evidence>
<dbReference type="ProteomicsDB" id="209806"/>
<sequence>MIKTYHFSQNHRKIKKMSESRSLASPPMLMILLSLVIASFFNHTAGQIGVCYGMLGDTLPSPSDVVALYKQQNIQRMRLYGPDPGALAALRGSDIELILDVPSSDLERLASSQTEADKWVQENVQSYRDGVRFRYINVGNEVKPSVGGFLLQAMQNIENAVSGAGLEVKVSTAIATDTTTDTSPPSQGRFRDEYKSFLEPVIGFLASKQSPLLVNLYPYFSYMGDTANIHLDYALFTAQSTVDNDPGYSYQNLFDANLDSVYAALEKSGGGSLEIVVSETGWPTEGAVGTSVENAKTYVNNLIQHVKNGSPRRPGKAIETYIFAMFDENKKEPTYEKFWGLFHPDRQSKYEVNFN</sequence>
<reference evidence="10" key="2">
    <citation type="journal article" date="2017" name="Plant J.">
        <title>Araport11: a complete reannotation of the Arabidopsis thaliana reference genome.</title>
        <authorList>
            <person name="Cheng C.Y."/>
            <person name="Krishnakumar V."/>
            <person name="Chan A.P."/>
            <person name="Thibaud-Nissen F."/>
            <person name="Schobel S."/>
            <person name="Town C.D."/>
        </authorList>
    </citation>
    <scope>GENOME REANNOTATION</scope>
    <source>
        <strain evidence="10">cv. Columbia</strain>
    </source>
</reference>
<keyword evidence="12 13" id="KW-1267">Proteomics identification</keyword>
<evidence type="ECO:0000313" key="10">
    <source>
        <dbReference type="Proteomes" id="UP000006548"/>
    </source>
</evidence>
<proteinExistence type="evidence at protein level"/>
<gene>
    <name evidence="9 11" type="primary">PR2</name>
    <name evidence="9" type="synonym">3-GLUCANASE</name>
    <name evidence="9" type="synonym">3-GLUCANASE 2</name>
    <name evidence="9" type="synonym">3-glucanase 2</name>
    <name evidence="9" type="synonym">AtBG2</name>
    <name evidence="9" type="synonym">AtPR2</name>
    <name evidence="9" type="synonym">BETA-1</name>
    <name evidence="9" type="synonym">beta-1</name>
    <name evidence="9" type="synonym">BG2</name>
    <name evidence="9" type="synonym">BGL2</name>
    <name evidence="9" type="synonym">PATHOGENESIS-RELATED PROTEIN 2</name>
    <name evidence="9" type="synonym">PR-2</name>
    <name evidence="8 9" type="ordered locus">At3g57260</name>
</gene>
<keyword evidence="4 7" id="KW-0378">Hydrolase</keyword>
<comment type="catalytic activity">
    <reaction evidence="1">
        <text>Hydrolysis of (1-&gt;3)-beta-D-glucosidic linkages in (1-&gt;3)-beta-D-glucans.</text>
        <dbReference type="EC" id="3.2.1.39"/>
    </reaction>
</comment>
<dbReference type="FunFam" id="3.20.20.80:FF:000010">
    <property type="entry name" value="glucan endo-1,3-beta-glucosidase, basic"/>
    <property type="match status" value="1"/>
</dbReference>
<dbReference type="SMR" id="A0A1I9LMG6"/>
<dbReference type="InterPro" id="IPR000490">
    <property type="entry name" value="Glyco_hydro_17"/>
</dbReference>
<dbReference type="ExpressionAtlas" id="A0A1I9LMG6">
    <property type="expression patterns" value="baseline and differential"/>
</dbReference>
<evidence type="ECO:0000313" key="9">
    <source>
        <dbReference type="EMBL" id="ANM63774.1"/>
    </source>
</evidence>
<evidence type="ECO:0000256" key="3">
    <source>
        <dbReference type="ARBA" id="ARBA00012780"/>
    </source>
</evidence>
<dbReference type="GO" id="GO:0005975">
    <property type="term" value="P:carbohydrate metabolic process"/>
    <property type="evidence" value="ECO:0007669"/>
    <property type="project" value="InterPro"/>
</dbReference>
<dbReference type="GO" id="GO:0042973">
    <property type="term" value="F:glucan endo-1,3-beta-D-glucosidase activity"/>
    <property type="evidence" value="ECO:0007669"/>
    <property type="project" value="UniProtKB-EC"/>
</dbReference>
<dbReference type="InterPro" id="IPR017853">
    <property type="entry name" value="GH"/>
</dbReference>